<feature type="compositionally biased region" description="Basic and acidic residues" evidence="1">
    <location>
        <begin position="1804"/>
        <end position="1816"/>
    </location>
</feature>
<feature type="compositionally biased region" description="Polar residues" evidence="1">
    <location>
        <begin position="1764"/>
        <end position="1776"/>
    </location>
</feature>
<feature type="compositionally biased region" description="Basic and acidic residues" evidence="1">
    <location>
        <begin position="2539"/>
        <end position="2551"/>
    </location>
</feature>
<feature type="compositionally biased region" description="Basic and acidic residues" evidence="1">
    <location>
        <begin position="2749"/>
        <end position="2761"/>
    </location>
</feature>
<feature type="compositionally biased region" description="Low complexity" evidence="1">
    <location>
        <begin position="2672"/>
        <end position="2684"/>
    </location>
</feature>
<feature type="compositionally biased region" description="Basic and acidic residues" evidence="1">
    <location>
        <begin position="3169"/>
        <end position="3181"/>
    </location>
</feature>
<feature type="compositionally biased region" description="Polar residues" evidence="1">
    <location>
        <begin position="1712"/>
        <end position="1726"/>
    </location>
</feature>
<feature type="compositionally biased region" description="Basic and acidic residues" evidence="1">
    <location>
        <begin position="2854"/>
        <end position="2866"/>
    </location>
</feature>
<feature type="compositionally biased region" description="Polar residues" evidence="1">
    <location>
        <begin position="1502"/>
        <end position="1516"/>
    </location>
</feature>
<feature type="compositionally biased region" description="Polar residues" evidence="1">
    <location>
        <begin position="3989"/>
        <end position="4001"/>
    </location>
</feature>
<feature type="compositionally biased region" description="Polar residues" evidence="1">
    <location>
        <begin position="998"/>
        <end position="1012"/>
    </location>
</feature>
<feature type="compositionally biased region" description="Basic and acidic residues" evidence="1">
    <location>
        <begin position="2119"/>
        <end position="2131"/>
    </location>
</feature>
<feature type="compositionally biased region" description="Polar residues" evidence="1">
    <location>
        <begin position="4199"/>
        <end position="4211"/>
    </location>
</feature>
<feature type="compositionally biased region" description="Basic and acidic residues" evidence="1">
    <location>
        <begin position="3064"/>
        <end position="3076"/>
    </location>
</feature>
<feature type="compositionally biased region" description="Low complexity" evidence="1">
    <location>
        <begin position="1412"/>
        <end position="1424"/>
    </location>
</feature>
<feature type="compositionally biased region" description="Basic and acidic residues" evidence="1">
    <location>
        <begin position="2329"/>
        <end position="2341"/>
    </location>
</feature>
<feature type="compositionally biased region" description="Polar residues" evidence="1">
    <location>
        <begin position="1817"/>
        <end position="1831"/>
    </location>
</feature>
<feature type="compositionally biased region" description="Polar residues" evidence="1">
    <location>
        <begin position="4304"/>
        <end position="4316"/>
    </location>
</feature>
<feature type="compositionally biased region" description="Polar residues" evidence="1">
    <location>
        <begin position="2604"/>
        <end position="2616"/>
    </location>
</feature>
<feature type="compositionally biased region" description="Low complexity" evidence="1">
    <location>
        <begin position="3197"/>
        <end position="3209"/>
    </location>
</feature>
<feature type="compositionally biased region" description="Polar residues" evidence="1">
    <location>
        <begin position="4256"/>
        <end position="4266"/>
    </location>
</feature>
<feature type="compositionally biased region" description="Basic and acidic residues" evidence="1">
    <location>
        <begin position="880"/>
        <end position="892"/>
    </location>
</feature>
<feature type="compositionally biased region" description="Polar residues" evidence="1">
    <location>
        <begin position="3419"/>
        <end position="3431"/>
    </location>
</feature>
<feature type="compositionally biased region" description="Low complexity" evidence="1">
    <location>
        <begin position="4267"/>
        <end position="4279"/>
    </location>
</feature>
<feature type="compositionally biased region" description="Basic and acidic residues" evidence="1">
    <location>
        <begin position="1594"/>
        <end position="1606"/>
    </location>
</feature>
<feature type="compositionally biased region" description="Low complexity" evidence="1">
    <location>
        <begin position="3487"/>
        <end position="3499"/>
    </location>
</feature>
<feature type="compositionally biased region" description="Basic and acidic residues" evidence="1">
    <location>
        <begin position="1489"/>
        <end position="1501"/>
    </location>
</feature>
<feature type="compositionally biased region" description="Basic and acidic residues" evidence="1">
    <location>
        <begin position="2224"/>
        <end position="2236"/>
    </location>
</feature>
<feature type="compositionally biased region" description="Low complexity" evidence="1">
    <location>
        <begin position="2987"/>
        <end position="2999"/>
    </location>
</feature>
<feature type="compositionally biased region" description="Basic and acidic residues" evidence="1">
    <location>
        <begin position="985"/>
        <end position="997"/>
    </location>
</feature>
<feature type="compositionally biased region" description="Polar residues" evidence="1">
    <location>
        <begin position="2762"/>
        <end position="2776"/>
    </location>
</feature>
<feature type="compositionally biased region" description="Polar residues" evidence="1">
    <location>
        <begin position="525"/>
        <end position="537"/>
    </location>
</feature>
<feature type="compositionally biased region" description="Basic and acidic residues" evidence="1">
    <location>
        <begin position="565"/>
        <end position="577"/>
    </location>
</feature>
<feature type="compositionally biased region" description="Basic and acidic residues" evidence="1">
    <location>
        <begin position="1699"/>
        <end position="1711"/>
    </location>
</feature>
<comment type="caution">
    <text evidence="2">The sequence shown here is derived from an EMBL/GenBank/DDBJ whole genome shotgun (WGS) entry which is preliminary data.</text>
</comment>
<feature type="compositionally biased region" description="Low complexity" evidence="1">
    <location>
        <begin position="488"/>
        <end position="500"/>
    </location>
</feature>
<feature type="compositionally biased region" description="Low complexity" evidence="1">
    <location>
        <begin position="1118"/>
        <end position="1130"/>
    </location>
</feature>
<dbReference type="OMA" id="YITNQPH"/>
<protein>
    <submittedName>
        <fullName evidence="2">Uncharacterized protein</fullName>
    </submittedName>
</protein>
<feature type="compositionally biased region" description="Polar residues" evidence="1">
    <location>
        <begin position="2814"/>
        <end position="2826"/>
    </location>
</feature>
<feature type="compositionally biased region" description="Polar residues" evidence="1">
    <location>
        <begin position="3024"/>
        <end position="3036"/>
    </location>
</feature>
<feature type="compositionally biased region" description="Polar residues" evidence="1">
    <location>
        <begin position="3234"/>
        <end position="3246"/>
    </location>
</feature>
<feature type="compositionally biased region" description="Polar residues" evidence="1">
    <location>
        <begin position="630"/>
        <end position="642"/>
    </location>
</feature>
<feature type="compositionally biased region" description="Basic and acidic residues" evidence="1">
    <location>
        <begin position="3774"/>
        <end position="3786"/>
    </location>
</feature>
<feature type="compositionally biased region" description="Polar residues" evidence="1">
    <location>
        <begin position="2657"/>
        <end position="2671"/>
    </location>
</feature>
<feature type="compositionally biased region" description="Basic and acidic residues" evidence="1">
    <location>
        <begin position="3459"/>
        <end position="3471"/>
    </location>
</feature>
<feature type="compositionally biased region" description="Low complexity" evidence="1">
    <location>
        <begin position="1517"/>
        <end position="1529"/>
    </location>
</feature>
<feature type="compositionally biased region" description="Polar residues" evidence="1">
    <location>
        <begin position="2552"/>
        <end position="2566"/>
    </location>
</feature>
<feature type="compositionally biased region" description="Polar residues" evidence="1">
    <location>
        <begin position="4094"/>
        <end position="4106"/>
    </location>
</feature>
<feature type="compositionally biased region" description="Polar residues" evidence="1">
    <location>
        <begin position="210"/>
        <end position="222"/>
    </location>
</feature>
<feature type="compositionally biased region" description="Polar residues" evidence="1">
    <location>
        <begin position="3472"/>
        <end position="3486"/>
    </location>
</feature>
<feature type="compositionally biased region" description="Polar residues" evidence="1">
    <location>
        <begin position="368"/>
        <end position="382"/>
    </location>
</feature>
<feature type="compositionally biased region" description="Polar residues" evidence="1">
    <location>
        <begin position="3839"/>
        <end position="3851"/>
    </location>
</feature>
<feature type="compositionally biased region" description="Polar residues" evidence="1">
    <location>
        <begin position="945"/>
        <end position="957"/>
    </location>
</feature>
<feature type="compositionally biased region" description="Basic and acidic residues" evidence="1">
    <location>
        <begin position="2434"/>
        <end position="2446"/>
    </location>
</feature>
<accession>A0A226CYA3</accession>
<feature type="compositionally biased region" description="Low complexity" evidence="1">
    <location>
        <begin position="3382"/>
        <end position="3394"/>
    </location>
</feature>
<feature type="compositionally biased region" description="Polar residues" evidence="1">
    <location>
        <begin position="2709"/>
        <end position="2721"/>
    </location>
</feature>
<evidence type="ECO:0000313" key="3">
    <source>
        <dbReference type="Proteomes" id="UP000198287"/>
    </source>
</evidence>
<feature type="compositionally biased region" description="Low complexity" evidence="1">
    <location>
        <begin position="698"/>
        <end position="710"/>
    </location>
</feature>
<feature type="compositionally biased region" description="Polar residues" evidence="1">
    <location>
        <begin position="2079"/>
        <end position="2091"/>
    </location>
</feature>
<feature type="compositionally biased region" description="Low complexity" evidence="1">
    <location>
        <begin position="3907"/>
        <end position="3919"/>
    </location>
</feature>
<feature type="compositionally biased region" description="Polar residues" evidence="1">
    <location>
        <begin position="4360"/>
        <end position="4371"/>
    </location>
</feature>
<feature type="compositionally biased region" description="Polar residues" evidence="1">
    <location>
        <begin position="1103"/>
        <end position="1117"/>
    </location>
</feature>
<feature type="compositionally biased region" description="Low complexity" evidence="1">
    <location>
        <begin position="2252"/>
        <end position="2264"/>
    </location>
</feature>
<feature type="compositionally biased region" description="Polar residues" evidence="1">
    <location>
        <begin position="2919"/>
        <end position="2931"/>
    </location>
</feature>
<feature type="compositionally biased region" description="Polar residues" evidence="1">
    <location>
        <begin position="3944"/>
        <end position="3956"/>
    </location>
</feature>
<feature type="compositionally biased region" description="Polar residues" evidence="1">
    <location>
        <begin position="893"/>
        <end position="907"/>
    </location>
</feature>
<feature type="compositionally biased region" description="Low complexity" evidence="1">
    <location>
        <begin position="3802"/>
        <end position="3814"/>
    </location>
</feature>
<feature type="compositionally biased region" description="Basic and acidic residues" evidence="1">
    <location>
        <begin position="3343"/>
        <end position="3366"/>
    </location>
</feature>
<feature type="compositionally biased region" description="Basic and acidic residues" evidence="1">
    <location>
        <begin position="250"/>
        <end position="262"/>
    </location>
</feature>
<feature type="compositionally biased region" description="Polar residues" evidence="1">
    <location>
        <begin position="735"/>
        <end position="747"/>
    </location>
</feature>
<feature type="compositionally biased region" description="Polar residues" evidence="1">
    <location>
        <begin position="3577"/>
        <end position="3591"/>
    </location>
</feature>
<feature type="compositionally biased region" description="Polar residues" evidence="1">
    <location>
        <begin position="2394"/>
        <end position="2406"/>
    </location>
</feature>
<feature type="compositionally biased region" description="Polar residues" evidence="1">
    <location>
        <begin position="1869"/>
        <end position="1881"/>
    </location>
</feature>
<dbReference type="STRING" id="158441.A0A226CYA3"/>
<feature type="compositionally biased region" description="Low complexity" evidence="1">
    <location>
        <begin position="1832"/>
        <end position="1844"/>
    </location>
</feature>
<feature type="compositionally biased region" description="Polar residues" evidence="1">
    <location>
        <begin position="1397"/>
        <end position="1411"/>
    </location>
</feature>
<feature type="compositionally biased region" description="Low complexity" evidence="1">
    <location>
        <begin position="908"/>
        <end position="920"/>
    </location>
</feature>
<name>A0A226CYA3_FOLCA</name>
<feature type="compositionally biased region" description="Polar residues" evidence="1">
    <location>
        <begin position="3182"/>
        <end position="3196"/>
    </location>
</feature>
<reference evidence="2 3" key="1">
    <citation type="submission" date="2015-12" db="EMBL/GenBank/DDBJ databases">
        <title>The genome of Folsomia candida.</title>
        <authorList>
            <person name="Faddeeva A."/>
            <person name="Derks M.F."/>
            <person name="Anvar Y."/>
            <person name="Smit S."/>
            <person name="Van Straalen N."/>
            <person name="Roelofs D."/>
        </authorList>
    </citation>
    <scope>NUCLEOTIDE SEQUENCE [LARGE SCALE GENOMIC DNA]</scope>
    <source>
        <strain evidence="2 3">VU population</strain>
        <tissue evidence="2">Whole body</tissue>
    </source>
</reference>
<feature type="compositionally biased region" description="Polar residues" evidence="1">
    <location>
        <begin position="840"/>
        <end position="852"/>
    </location>
</feature>
<feature type="compositionally biased region" description="Polar residues" evidence="1">
    <location>
        <begin position="3287"/>
        <end position="3301"/>
    </location>
</feature>
<feature type="compositionally biased region" description="Polar residues" evidence="1">
    <location>
        <begin position="2132"/>
        <end position="2146"/>
    </location>
</feature>
<proteinExistence type="predicted"/>
<feature type="compositionally biased region" description="Polar residues" evidence="1">
    <location>
        <begin position="1050"/>
        <end position="1062"/>
    </location>
</feature>
<dbReference type="Proteomes" id="UP000198287">
    <property type="component" value="Unassembled WGS sequence"/>
</dbReference>
<feature type="compositionally biased region" description="Polar residues" evidence="1">
    <location>
        <begin position="133"/>
        <end position="147"/>
    </location>
</feature>
<feature type="compositionally biased region" description="Polar residues" evidence="1">
    <location>
        <begin position="3734"/>
        <end position="3746"/>
    </location>
</feature>
<feature type="compositionally biased region" description="Basic and acidic residues" evidence="1">
    <location>
        <begin position="775"/>
        <end position="787"/>
    </location>
</feature>
<feature type="compositionally biased region" description="Basic and acidic residues" evidence="1">
    <location>
        <begin position="2959"/>
        <end position="2971"/>
    </location>
</feature>
<feature type="compositionally biased region" description="Polar residues" evidence="1">
    <location>
        <begin position="4042"/>
        <end position="4056"/>
    </location>
</feature>
<feature type="compositionally biased region" description="Polar residues" evidence="1">
    <location>
        <begin position="1922"/>
        <end position="1936"/>
    </location>
</feature>
<feature type="compositionally biased region" description="Basic and acidic residues" evidence="1">
    <location>
        <begin position="1090"/>
        <end position="1102"/>
    </location>
</feature>
<feature type="compositionally biased region" description="Polar residues" evidence="1">
    <location>
        <begin position="315"/>
        <end position="327"/>
    </location>
</feature>
<feature type="compositionally biased region" description="Basic and acidic residues" evidence="1">
    <location>
        <begin position="4344"/>
        <end position="4356"/>
    </location>
</feature>
<feature type="compositionally biased region" description="Basic and acidic residues" evidence="1">
    <location>
        <begin position="1195"/>
        <end position="1207"/>
    </location>
</feature>
<feature type="compositionally biased region" description="Polar residues" evidence="1">
    <location>
        <begin position="788"/>
        <end position="802"/>
    </location>
</feature>
<feature type="compositionally biased region" description="Basic and acidic residues" evidence="1">
    <location>
        <begin position="3274"/>
        <end position="3286"/>
    </location>
</feature>
<feature type="compositionally biased region" description="Polar residues" evidence="1">
    <location>
        <begin position="420"/>
        <end position="432"/>
    </location>
</feature>
<feature type="region of interest" description="Disordered" evidence="1">
    <location>
        <begin position="68"/>
        <end position="159"/>
    </location>
</feature>
<feature type="compositionally biased region" description="Polar residues" evidence="1">
    <location>
        <begin position="1155"/>
        <end position="1167"/>
    </location>
</feature>
<feature type="compositionally biased region" description="Low complexity" evidence="1">
    <location>
        <begin position="2777"/>
        <end position="2789"/>
    </location>
</feature>
<feature type="compositionally biased region" description="Polar residues" evidence="1">
    <location>
        <begin position="1239"/>
        <end position="1251"/>
    </location>
</feature>
<feature type="compositionally biased region" description="Low complexity" evidence="1">
    <location>
        <begin position="3592"/>
        <end position="3604"/>
    </location>
</feature>
<feature type="compositionally biased region" description="Low complexity" evidence="1">
    <location>
        <begin position="4372"/>
        <end position="4384"/>
    </location>
</feature>
<feature type="compositionally biased region" description="Low complexity" evidence="1">
    <location>
        <begin position="2042"/>
        <end position="2054"/>
    </location>
</feature>
<feature type="compositionally biased region" description="Low complexity" evidence="1">
    <location>
        <begin position="3302"/>
        <end position="3314"/>
    </location>
</feature>
<feature type="compositionally biased region" description="Basic and acidic residues" evidence="1">
    <location>
        <begin position="2644"/>
        <end position="2656"/>
    </location>
</feature>
<feature type="compositionally biased region" description="Low complexity" evidence="1">
    <location>
        <begin position="2882"/>
        <end position="2894"/>
    </location>
</feature>
<feature type="compositionally biased region" description="Polar residues" evidence="1">
    <location>
        <begin position="1554"/>
        <end position="1566"/>
    </location>
</feature>
<sequence>MTISLTLMPMHLHIHPVPPCHEHSMRQPLPPHQIIYDTCRGRGFTWASSSFETTHDGGRGFTWASSSFEQHTTGEPGHPSTISIHEGSSSHHATLKHTPLTGNASSGLPLADTTGKTHAPKHDNFTHADAHASSHSPGSTVSRAFNATTTPSTPKSFTTPAEKRLHMGHIQCDNHSLHTKSFTTPAEEEASHGPVAVSKQHTTGEPGHPSTISIHEGSSSHHATLKHTPLTGNASSGLPLADTTGKTHAPKHDNFTHADAHASSHSPGSTVSRAFNATTTPSTPKSFTTPAEEEASHGPVAVSKQHTTGEPGHPSTISIHEGSSSHHATLKHTPLTGNASSGLPLADTTGKTHAPKHDNFTHADAHASSHSPGSTVSRAFNATTTPSTPKSFTTPAEQEASHGPVAVSKQHTTGEPGHPSTISIHEGSSSHHATLKHTPLTGNASSGLPLADTTGKTHAPKHDNFTHADAHASSHSPGSTVSRAFNATTTPSTPKSFTTPAEEEASHGPVAVSKQHTTGEPGHPSTISIHEGSSSHHATLKHTPLTGNASSGLPLADTTGKTHAPKHDNFTHADAHASSHSPGSTVSRAFNATTTPSTPKSFTTPAEEEASHGPVAVSKQHTTGEPGHPSTISIHEGSSSHHATLKHTPLTGNASSGLPLADTTGKTHAPKHDNFTHADAHASSHSPGSTVSRAFNATTTPSTPKSFTTPAEEEASHGPVAVSKQHTTGEPGHPSTISIHEGSSSHHATLKHTPLTGNASSGLPLADTTGKTHAPKHDNFTHADAHASSHSPGSTVSRAFNATTTPSTPKSFTTPAEEEASHGPVAVSKQHTTGEPGHPSTISIHEGSSSHHATLKHTPLTGNASSGLPLADTTGKTHAPKHDNFTHADAHASSHSPGSTVSRAFNATTTPSTPKSFTTPAEEEASHGPVAVSKQHTTGEPGHPSTISIHEGSSSHHATLKHTPLTGNASSGLPLADTTGKTHAPKHDNFTHADAHASSHSPGSTVSRAFNATTTPSTPKSFTTPAEEEASHGPVAVSKQHTTGEPGHPSTISIHEGSSSHHATLKHTPLTGNASSGLPLADTTGKTHAPKHDNFTHADAHASSHSPGSTVSRAFNATTTPSTPKSFTTPAEEEASHGPVAVSKQHTTGEPGHPSTISIHEGSSSHHATLKHTPLTGNASSGLPLADTTGKTHAPKHDNFTHADAHASSHSPGSTVEEASHGPVAVSKQHTTGEPGHPSTISIHEGSSSHHATLKHTPLTGNASSGLPLADTTGKTHAPKHDNFTHADAHASSHSPGSTVSRAFNATTTPSTPKSFTTPAEEEASHGPVAVSKQHTTGEPGHPSTISIHEGSSSHHATLKHTPLTGNASSGLPLADTTGKTHAPKHDNFTHADAHASSHSPGSTVSRAFNATTTPSTPKSFTTPAEEEASHGPVAVSKQHTTGEPGHPSTISIHEGSSSHHATLKHTPLTGNASSGLPLADTTGKTHAPKHDNFTHADAHASSHSPGSTVSRAFNATTTPSTPKSFTTPAEEEASHGPVAVSKQHTTGEPGHPSTISIHEGSSSHHATLKHTPLTGNASSGLPLADTTGKTHAPKHDNFTHADAHASSHSPGSTVSRAFNATTTPSTPKSFTTPAEEEASHGPVAVSKQHTTGEPGHPSTISIHEGSSSHHATLKHTPLTGNASSGLPLADTTGKTHAPKHDNFTHADAHASSHSPGSTVSRAFNATTTPSTPKSFTTPAEEEASHGPVAVSKQHTTGEPGHPSTISIHEGSSSHHATLKHTPLTGNASSGLPLADTTGKTHAPKHDNFTHADAHASSHSPGSTVSRAFNATTTPSTPKSFTTPAEEEASHGPVAVSKQHTTGEPGHPSTISIHEGSSSHHATLKHTPLTGNASSGLPLADTTGKTHAPKHDNFTHADAHASSHSPGSTVSRAFNATTTPSTPKSFTTPAEEEASHGPVAVSKQHTTGEPGHPSTISIHEGSSSHHATLKHTPLTGNASSGLPLADTTGKTHAPKHDNFTHADAHASSHSPGSTVSRAFNATTTPSTPKSFTTPAEEEASHGPVAVSKQHTTGEPGHPSTISIHEGSSSHHATLKHTPLTGNASSGLPLADTTGKTHAPKHDNFTHADAHASSHSPGSTVSRAFNATTTPSTPKSFTTPAEEEASHGPVAVSKQHTTGEPGHPSTISIHEGSSSHHATLKHTPLTGNASSGLPLADTTGKTHAPKHDNFTHADAHASSHSPGSTVSRAFNATTTPSTPKSFTTPAEEEASHGPVAVSKQHTTGEPGHPSTISIHEGSSSHHATLKHTPLTGNASSGLPLADTTGKTHAPKHDNFTHADAHASSHSPGSTVSRAFNATTTPSTPKSFTTPAEQEASHGPVAVSKQHTTGEPGHPSTISIHEGSSSHHATLKHTPLTGNASSGLPLADTTGKTHAPKHDNFTHADAHASSHSPGSTVSRAFNATTTPSTPKSFTTPAEEEASHGPVAVSKQHTTGEPGHPSTISIHEGSSSHHATLKHTPLTGNASSGLPLADTTGKTHAPKHDNFTHADAHASSHSPGSTVSRAFNATTTPSTPKSFTTPAEEEASHGPVAVSKQHTTGEPGHPSTISIHEGSSSHHATLKHTPLTGNASSGLPLADTTGKTHAPKHDNFTHADAHASSHSPGSTVSRAFNATTTPSTPKSFTTPAEEEASHGPVAVSKQHTTGEPGHPSTISIHEGSSSHHATLKHTPLTGNASSGLPLADTTGKTHAPKHDNFTHADAHASSHSPGSTVSRAFNATTTPSTPKSFTTPAEQEASHGPVAVSKQHTTGEPGHPSTISIHEGSSSHHATLKHTPLTGNASSGLPLADTTGKTHAPKHDNFTHADAHASSHSPGSTVSRAFNATTTPSTPKSFTTPAEEEASHGPVAVSKQHTTGEPGHPSTISIHEGSSSHHATLKHTPLTGNASSGLPLADTTGKTHAPKHDNFTHADAHASSHSPGSTVSRAFNATTTPSTPKSFTTPAEEEASHGPVAVSKQHTTGEPGHPSTISIHEGSSSHHATLKHTPLTGNASSGLPLADTTGKTHAPKHDNFTHADAHASSHSPGSTVSRAFNATTTPSTPKSFTTPAEEEASHGPVAVSKQHTTGEPGHPSTISIHEGSGSHHATLKHTPLTGNASSGLPLADTTGKTHAPKHDNFTHADAHASSHSPGSTVSRAFNATTTPSTPKSFTTPAEEEASHGPVAVSKQHTTGEPGHPSTISIHEGSSSHHATLKHTPLTGNASSGLPLADTTGKTHAPKHDNFTHADAHASSHSPGSTVSRAFNATTTPSTPKSFTTPAEEEASHGPVAVSKQHTTGEPGHPSTISIHEDTTGKTHAPKHDNFTHADAHASSHSPGSTVSRAFNATTTPSTPKSFTTPAEEEASHGPVAVSKQHTTGEPGHPSTISIHEGSSSHHATLKHTPLTGNASSGLPLADTTGKTHAPKHDNFTHADAHASSHSPGSTVSRAFNATTTPSTPKSFTTPAEEEASHGPVAVSKQHTTGEPGHPSTISIHEGSSSHHATLKHTPLTGNASSGLPLADTTGKTHAPKHDNFTHADAHASSHSPGSTVSRAFNATTTPSTPKSFTTPAEEEASHGPVAVSKQHTTGEPGHPSTISIHEGSSSHHATLKHTPLTGNASSGLPLADTTGKTHAPKHDNFTHADAHASSHSPGSTVSRAFNATTTPSTPKSFTTPAEEEASHGPVAVSKQHTTGEPGHPSTISIHEGSSSHHATLKHTPLTGNASSGLPLADTTGKTHAPKHDNFTHADAHASSHSPGSTVSRAFNATTTPSTPKSFTTPAEQEASHGPVAVSKQHTTGEPGHPSTISIHEGSSSHHATLKHTPLTGNASSGLPLADTTGKTHAPKHDNFTHADAHASSHSPGSTVSRAFNATTTPSTPKSFTTPAEQEASHGPVAVSKQHTTGEPGHPSTISIHEGSSSHHATLKHTPLTEEEASHGPVAVSKQHTTGEPGHPSTISIHEGSSSHHATLKHTPLTGNASSGLPLADTTGKTHAPKHDNFTHADAHASSHSPGSTVSRAFNATTTPSTPKSFTTPAEQEASHGPVAVSKQHMTGEPGHPSTISIHEGSSSHHATLKHTPLTGNASSGLPLADTTGKTHAPKHDNFTHADAHASSHSPGSTVSRAFNATTTPSTPKSFTTPAEQEASHGPVAVSKQHTTGEPGHPSTISIHEGSSSHPATLKHTPLTGNASSGLPLADTTGKTHAPKHDNFSHADAHASSHSPGSTVSRAFNATTTPSTPKSFTTPAEEEASHGPVAVSKQHTTGEPGHPSTISIHEGSSSHHATLKHTPLTGNASSGLPLADTTGKTHAPKHDNFSHADAHASSHKPGSTVSRAFNATTTPSTPKSFTTPAEEEASHGPVAVSKQHTTGEPGHPSTISIHEGSSSHYASLKHTPLTGNASSGLPRANKLFGSA</sequence>
<feature type="compositionally biased region" description="Polar residues" evidence="1">
    <location>
        <begin position="3077"/>
        <end position="3091"/>
    </location>
</feature>
<feature type="compositionally biased region" description="Low complexity" evidence="1">
    <location>
        <begin position="383"/>
        <end position="395"/>
    </location>
</feature>
<feature type="compositionally biased region" description="Polar residues" evidence="1">
    <location>
        <begin position="1344"/>
        <end position="1356"/>
    </location>
</feature>
<evidence type="ECO:0000313" key="2">
    <source>
        <dbReference type="EMBL" id="OXA37026.1"/>
    </source>
</evidence>
<feature type="compositionally biased region" description="Polar residues" evidence="1">
    <location>
        <begin position="4147"/>
        <end position="4161"/>
    </location>
</feature>
<feature type="compositionally biased region" description="Basic and acidic residues" evidence="1">
    <location>
        <begin position="460"/>
        <end position="472"/>
    </location>
</feature>
<feature type="compositionally biased region" description="Polar residues" evidence="1">
    <location>
        <begin position="3367"/>
        <end position="3381"/>
    </location>
</feature>
<feature type="compositionally biased region" description="Polar residues" evidence="1">
    <location>
        <begin position="3787"/>
        <end position="3801"/>
    </location>
</feature>
<feature type="compositionally biased region" description="Basic and acidic residues" evidence="1">
    <location>
        <begin position="4239"/>
        <end position="4251"/>
    </location>
</feature>
<feature type="compositionally biased region" description="Polar residues" evidence="1">
    <location>
        <begin position="1659"/>
        <end position="1671"/>
    </location>
</feature>
<feature type="compositionally biased region" description="Low complexity" evidence="1">
    <location>
        <begin position="2462"/>
        <end position="2474"/>
    </location>
</feature>
<feature type="compositionally biased region" description="Polar residues" evidence="1">
    <location>
        <begin position="2289"/>
        <end position="2301"/>
    </location>
</feature>
<feature type="compositionally biased region" description="Low complexity" evidence="1">
    <location>
        <begin position="4162"/>
        <end position="4174"/>
    </location>
</feature>
<feature type="compositionally biased region" description="Low complexity" evidence="1">
    <location>
        <begin position="148"/>
        <end position="159"/>
    </location>
</feature>
<feature type="compositionally biased region" description="Polar residues" evidence="1">
    <location>
        <begin position="683"/>
        <end position="697"/>
    </location>
</feature>
<feature type="compositionally biased region" description="Polar residues" evidence="1">
    <location>
        <begin position="578"/>
        <end position="592"/>
    </location>
</feature>
<feature type="compositionally biased region" description="Polar residues" evidence="1">
    <location>
        <begin position="2237"/>
        <end position="2251"/>
    </location>
</feature>
<feature type="compositionally biased region" description="Polar residues" evidence="1">
    <location>
        <begin position="1292"/>
        <end position="1306"/>
    </location>
</feature>
<feature type="compositionally biased region" description="Basic and acidic residues" evidence="1">
    <location>
        <begin position="2014"/>
        <end position="2026"/>
    </location>
</feature>
<feature type="compositionally biased region" description="Low complexity" evidence="1">
    <location>
        <begin position="803"/>
        <end position="815"/>
    </location>
</feature>
<feature type="compositionally biased region" description="Basic and acidic residues" evidence="1">
    <location>
        <begin position="1279"/>
        <end position="1291"/>
    </location>
</feature>
<feature type="compositionally biased region" description="Polar residues" evidence="1">
    <location>
        <begin position="2342"/>
        <end position="2356"/>
    </location>
</feature>
<feature type="compositionally biased region" description="Low complexity" evidence="1">
    <location>
        <begin position="278"/>
        <end position="290"/>
    </location>
</feature>
<feature type="compositionally biased region" description="Polar residues" evidence="1">
    <location>
        <begin position="1607"/>
        <end position="1621"/>
    </location>
</feature>
<feature type="compositionally biased region" description="Polar residues" evidence="1">
    <location>
        <begin position="2867"/>
        <end position="2881"/>
    </location>
</feature>
<feature type="compositionally biased region" description="Polar residues" evidence="1">
    <location>
        <begin position="3892"/>
        <end position="3906"/>
    </location>
</feature>
<feature type="compositionally biased region" description="Polar residues" evidence="1">
    <location>
        <begin position="473"/>
        <end position="487"/>
    </location>
</feature>
<feature type="compositionally biased region" description="Polar residues" evidence="1">
    <location>
        <begin position="2972"/>
        <end position="2986"/>
    </location>
</feature>
<feature type="compositionally biased region" description="Low complexity" evidence="1">
    <location>
        <begin position="1937"/>
        <end position="1949"/>
    </location>
</feature>
<feature type="compositionally biased region" description="Polar residues" evidence="1">
    <location>
        <begin position="4409"/>
        <end position="4421"/>
    </location>
</feature>
<feature type="compositionally biased region" description="Polar residues" evidence="1">
    <location>
        <begin position="3629"/>
        <end position="3641"/>
    </location>
</feature>
<feature type="compositionally biased region" description="Basic and acidic residues" evidence="1">
    <location>
        <begin position="3564"/>
        <end position="3576"/>
    </location>
</feature>
<feature type="compositionally biased region" description="Low complexity" evidence="1">
    <location>
        <begin position="3092"/>
        <end position="3104"/>
    </location>
</feature>
<feature type="compositionally biased region" description="Polar residues" evidence="1">
    <location>
        <begin position="2499"/>
        <end position="2511"/>
    </location>
</feature>
<gene>
    <name evidence="2" type="ORF">Fcan01_28192</name>
</gene>
<feature type="compositionally biased region" description="Polar residues" evidence="1">
    <location>
        <begin position="263"/>
        <end position="277"/>
    </location>
</feature>
<feature type="compositionally biased region" description="Polar residues" evidence="1">
    <location>
        <begin position="2447"/>
        <end position="2461"/>
    </location>
</feature>
<feature type="compositionally biased region" description="Basic and acidic residues" evidence="1">
    <location>
        <begin position="3669"/>
        <end position="3681"/>
    </location>
</feature>
<feature type="compositionally biased region" description="Polar residues" evidence="1">
    <location>
        <begin position="1449"/>
        <end position="1461"/>
    </location>
</feature>
<feature type="compositionally biased region" description="Basic and acidic residues" evidence="1">
    <location>
        <begin position="1384"/>
        <end position="1396"/>
    </location>
</feature>
<feature type="compositionally biased region" description="Polar residues" evidence="1">
    <location>
        <begin position="3524"/>
        <end position="3536"/>
    </location>
</feature>
<feature type="compositionally biased region" description="Basic and acidic residues" evidence="1">
    <location>
        <begin position="3879"/>
        <end position="3891"/>
    </location>
</feature>
<dbReference type="EMBL" id="LNIX01000066">
    <property type="protein sequence ID" value="OXA37026.1"/>
    <property type="molecule type" value="Genomic_DNA"/>
</dbReference>
<feature type="compositionally biased region" description="Low complexity" evidence="1">
    <location>
        <begin position="1013"/>
        <end position="1025"/>
    </location>
</feature>
<feature type="compositionally biased region" description="Basic and acidic residues" evidence="1">
    <location>
        <begin position="4134"/>
        <end position="4146"/>
    </location>
</feature>
<feature type="compositionally biased region" description="Low complexity" evidence="1">
    <location>
        <begin position="3697"/>
        <end position="3709"/>
    </location>
</feature>
<feature type="compositionally biased region" description="Polar residues" evidence="1">
    <location>
        <begin position="1974"/>
        <end position="1986"/>
    </location>
</feature>
<evidence type="ECO:0000256" key="1">
    <source>
        <dbReference type="SAM" id="MobiDB-lite"/>
    </source>
</evidence>
<feature type="compositionally biased region" description="Low complexity" evidence="1">
    <location>
        <begin position="2147"/>
        <end position="2159"/>
    </location>
</feature>
<feature type="compositionally biased region" description="Basic and acidic residues" evidence="1">
    <location>
        <begin position="120"/>
        <end position="132"/>
    </location>
</feature>
<feature type="compositionally biased region" description="Low complexity" evidence="1">
    <location>
        <begin position="1727"/>
        <end position="1739"/>
    </location>
</feature>
<feature type="compositionally biased region" description="Basic and acidic residues" evidence="1">
    <location>
        <begin position="1909"/>
        <end position="1921"/>
    </location>
</feature>
<feature type="region of interest" description="Disordered" evidence="1">
    <location>
        <begin position="183"/>
        <end position="4447"/>
    </location>
</feature>
<feature type="compositionally biased region" description="Polar residues" evidence="1">
    <location>
        <begin position="80"/>
        <end position="92"/>
    </location>
</feature>
<feature type="compositionally biased region" description="Basic and acidic residues" evidence="1">
    <location>
        <begin position="670"/>
        <end position="682"/>
    </location>
</feature>
<feature type="compositionally biased region" description="Low complexity" evidence="1">
    <location>
        <begin position="2357"/>
        <end position="2369"/>
    </location>
</feature>
<keyword evidence="3" id="KW-1185">Reference proteome</keyword>
<feature type="compositionally biased region" description="Low complexity" evidence="1">
    <location>
        <begin position="2567"/>
        <end position="2579"/>
    </location>
</feature>
<feature type="compositionally biased region" description="Low complexity" evidence="1">
    <location>
        <begin position="4057"/>
        <end position="4069"/>
    </location>
</feature>
<feature type="compositionally biased region" description="Polar residues" evidence="1">
    <location>
        <begin position="2027"/>
        <end position="2041"/>
    </location>
</feature>
<feature type="compositionally biased region" description="Low complexity" evidence="1">
    <location>
        <begin position="593"/>
        <end position="605"/>
    </location>
</feature>
<feature type="compositionally biased region" description="Low complexity" evidence="1">
    <location>
        <begin position="1622"/>
        <end position="1634"/>
    </location>
</feature>
<feature type="compositionally biased region" description="Polar residues" evidence="1">
    <location>
        <begin position="2184"/>
        <end position="2196"/>
    </location>
</feature>
<feature type="compositionally biased region" description="Low complexity" evidence="1">
    <location>
        <begin position="1307"/>
        <end position="1319"/>
    </location>
</feature>
<organism evidence="2 3">
    <name type="scientific">Folsomia candida</name>
    <name type="common">Springtail</name>
    <dbReference type="NCBI Taxonomy" id="158441"/>
    <lineage>
        <taxon>Eukaryota</taxon>
        <taxon>Metazoa</taxon>
        <taxon>Ecdysozoa</taxon>
        <taxon>Arthropoda</taxon>
        <taxon>Hexapoda</taxon>
        <taxon>Collembola</taxon>
        <taxon>Entomobryomorpha</taxon>
        <taxon>Isotomoidea</taxon>
        <taxon>Isotomidae</taxon>
        <taxon>Proisotominae</taxon>
        <taxon>Folsomia</taxon>
    </lineage>
</organism>
<feature type="compositionally biased region" description="Basic and acidic residues" evidence="1">
    <location>
        <begin position="4029"/>
        <end position="4041"/>
    </location>
</feature>
<feature type="compositionally biased region" description="Polar residues" evidence="1">
    <location>
        <begin position="3682"/>
        <end position="3696"/>
    </location>
</feature>
<feature type="compositionally biased region" description="Basic and acidic residues" evidence="1">
    <location>
        <begin position="355"/>
        <end position="367"/>
    </location>
</feature>